<dbReference type="PROSITE" id="PS51257">
    <property type="entry name" value="PROKAR_LIPOPROTEIN"/>
    <property type="match status" value="1"/>
</dbReference>
<name>A0A1V9GC33_9BACT</name>
<dbReference type="OrthoDB" id="825403at2"/>
<dbReference type="RefSeq" id="WP_081160270.1">
    <property type="nucleotide sequence ID" value="NZ_LWBP01000002.1"/>
</dbReference>
<proteinExistence type="predicted"/>
<evidence type="ECO:0000256" key="1">
    <source>
        <dbReference type="SAM" id="SignalP"/>
    </source>
</evidence>
<gene>
    <name evidence="2" type="ORF">A4R26_11075</name>
</gene>
<feature type="signal peptide" evidence="1">
    <location>
        <begin position="1"/>
        <end position="19"/>
    </location>
</feature>
<feature type="chain" id="PRO_5012076838" evidence="1">
    <location>
        <begin position="20"/>
        <end position="170"/>
    </location>
</feature>
<organism evidence="2 3">
    <name type="scientific">Niastella populi</name>
    <dbReference type="NCBI Taxonomy" id="550983"/>
    <lineage>
        <taxon>Bacteria</taxon>
        <taxon>Pseudomonadati</taxon>
        <taxon>Bacteroidota</taxon>
        <taxon>Chitinophagia</taxon>
        <taxon>Chitinophagales</taxon>
        <taxon>Chitinophagaceae</taxon>
        <taxon>Niastella</taxon>
    </lineage>
</organism>
<dbReference type="Proteomes" id="UP000192276">
    <property type="component" value="Unassembled WGS sequence"/>
</dbReference>
<protein>
    <submittedName>
        <fullName evidence="2">Uncharacterized protein</fullName>
    </submittedName>
</protein>
<sequence length="170" mass="19200">MQSSSFKTLLVLLLTTTMACLQSFTIAGGEVFEIYLNNKLIISQAVHKPFTLQSLQLDKANKNDQLVIYYHHCGHTGKDRTIVIKDDKGNTIKEWKFADASGSKKGMTIPVKDLLQLEKNYSGSNLNIVYYAQQLPKGRALSAIRFNGKSTTWRMQQELWPVGNASFIRK</sequence>
<comment type="caution">
    <text evidence="2">The sequence shown here is derived from an EMBL/GenBank/DDBJ whole genome shotgun (WGS) entry which is preliminary data.</text>
</comment>
<evidence type="ECO:0000313" key="2">
    <source>
        <dbReference type="EMBL" id="OQP68028.1"/>
    </source>
</evidence>
<dbReference type="EMBL" id="LWBP01000002">
    <property type="protein sequence ID" value="OQP68028.1"/>
    <property type="molecule type" value="Genomic_DNA"/>
</dbReference>
<evidence type="ECO:0000313" key="3">
    <source>
        <dbReference type="Proteomes" id="UP000192276"/>
    </source>
</evidence>
<reference evidence="3" key="1">
    <citation type="submission" date="2016-04" db="EMBL/GenBank/DDBJ databases">
        <authorList>
            <person name="Chen L."/>
            <person name="Zhuang W."/>
            <person name="Wang G."/>
        </authorList>
    </citation>
    <scope>NUCLEOTIDE SEQUENCE [LARGE SCALE GENOMIC DNA]</scope>
    <source>
        <strain evidence="3">208</strain>
    </source>
</reference>
<keyword evidence="1" id="KW-0732">Signal</keyword>
<keyword evidence="3" id="KW-1185">Reference proteome</keyword>
<accession>A0A1V9GC33</accession>
<dbReference type="AlphaFoldDB" id="A0A1V9GC33"/>